<organism evidence="2 3">
    <name type="scientific">Dyella dinghuensis</name>
    <dbReference type="NCBI Taxonomy" id="1920169"/>
    <lineage>
        <taxon>Bacteria</taxon>
        <taxon>Pseudomonadati</taxon>
        <taxon>Pseudomonadota</taxon>
        <taxon>Gammaproteobacteria</taxon>
        <taxon>Lysobacterales</taxon>
        <taxon>Rhodanobacteraceae</taxon>
        <taxon>Dyella</taxon>
    </lineage>
</organism>
<accession>A0A432LUW7</accession>
<feature type="signal peptide" evidence="1">
    <location>
        <begin position="1"/>
        <end position="25"/>
    </location>
</feature>
<comment type="caution">
    <text evidence="2">The sequence shown here is derived from an EMBL/GenBank/DDBJ whole genome shotgun (WGS) entry which is preliminary data.</text>
</comment>
<reference evidence="2 3" key="1">
    <citation type="submission" date="2018-12" db="EMBL/GenBank/DDBJ databases">
        <title>Dyella dinghuensis sp. nov. DHOA06 and Dyella choica sp. nov. 4M-K27, isolated from forest soil.</title>
        <authorList>
            <person name="Qiu L.-H."/>
            <person name="Gao Z.-H."/>
        </authorList>
    </citation>
    <scope>NUCLEOTIDE SEQUENCE [LARGE SCALE GENOMIC DNA]</scope>
    <source>
        <strain evidence="2 3">DHOA06</strain>
    </source>
</reference>
<keyword evidence="3" id="KW-1185">Reference proteome</keyword>
<dbReference type="RefSeq" id="WP_126672389.1">
    <property type="nucleotide sequence ID" value="NZ_RYZR01000003.1"/>
</dbReference>
<keyword evidence="1" id="KW-0732">Signal</keyword>
<proteinExistence type="predicted"/>
<feature type="chain" id="PRO_5019385534" evidence="1">
    <location>
        <begin position="26"/>
        <end position="59"/>
    </location>
</feature>
<evidence type="ECO:0000313" key="3">
    <source>
        <dbReference type="Proteomes" id="UP000267077"/>
    </source>
</evidence>
<evidence type="ECO:0000313" key="2">
    <source>
        <dbReference type="EMBL" id="RUL65758.1"/>
    </source>
</evidence>
<evidence type="ECO:0000256" key="1">
    <source>
        <dbReference type="SAM" id="SignalP"/>
    </source>
</evidence>
<dbReference type="AlphaFoldDB" id="A0A432LUW7"/>
<protein>
    <submittedName>
        <fullName evidence="2">Uncharacterized protein</fullName>
    </submittedName>
</protein>
<sequence length="59" mass="5982">MKRAFWKLGLAATVAVVATPSIVRAQRSGTDVAPNANDATACLRAIRKGAALGSANSGQ</sequence>
<dbReference type="EMBL" id="RYZR01000003">
    <property type="protein sequence ID" value="RUL65758.1"/>
    <property type="molecule type" value="Genomic_DNA"/>
</dbReference>
<gene>
    <name evidence="2" type="ORF">EKH79_03340</name>
</gene>
<dbReference type="Proteomes" id="UP000267077">
    <property type="component" value="Unassembled WGS sequence"/>
</dbReference>
<name>A0A432LUW7_9GAMM</name>